<dbReference type="SUPFAM" id="SSF103473">
    <property type="entry name" value="MFS general substrate transporter"/>
    <property type="match status" value="1"/>
</dbReference>
<dbReference type="GO" id="GO:0022857">
    <property type="term" value="F:transmembrane transporter activity"/>
    <property type="evidence" value="ECO:0007669"/>
    <property type="project" value="InterPro"/>
</dbReference>
<dbReference type="GO" id="GO:0005886">
    <property type="term" value="C:plasma membrane"/>
    <property type="evidence" value="ECO:0007669"/>
    <property type="project" value="UniProtKB-SubCell"/>
</dbReference>
<dbReference type="EMBL" id="RIBZ01000154">
    <property type="protein sequence ID" value="RNG28854.1"/>
    <property type="molecule type" value="Genomic_DNA"/>
</dbReference>
<keyword evidence="3 6" id="KW-0812">Transmembrane</keyword>
<dbReference type="Gene3D" id="1.20.1250.20">
    <property type="entry name" value="MFS general substrate transporter like domains"/>
    <property type="match status" value="1"/>
</dbReference>
<dbReference type="PANTHER" id="PTHR43124:SF3">
    <property type="entry name" value="CHLORAMPHENICOL EFFLUX PUMP RV0191"/>
    <property type="match status" value="1"/>
</dbReference>
<evidence type="ECO:0000256" key="2">
    <source>
        <dbReference type="ARBA" id="ARBA00022475"/>
    </source>
</evidence>
<gene>
    <name evidence="7" type="ORF">EEJ42_11755</name>
</gene>
<dbReference type="Proteomes" id="UP000275401">
    <property type="component" value="Unassembled WGS sequence"/>
</dbReference>
<protein>
    <submittedName>
        <fullName evidence="7">MFS transporter</fullName>
    </submittedName>
</protein>
<dbReference type="InterPro" id="IPR011701">
    <property type="entry name" value="MFS"/>
</dbReference>
<feature type="transmembrane region" description="Helical" evidence="6">
    <location>
        <begin position="62"/>
        <end position="79"/>
    </location>
</feature>
<evidence type="ECO:0000256" key="1">
    <source>
        <dbReference type="ARBA" id="ARBA00004651"/>
    </source>
</evidence>
<reference evidence="7 8" key="1">
    <citation type="submission" date="2018-11" db="EMBL/GenBank/DDBJ databases">
        <title>The Potential of Streptomyces as Biocontrol Agents against the Tomato grey mould, Botrytis cinerea (Gray mold) Frontiers in Microbiology.</title>
        <authorList>
            <person name="Li D."/>
        </authorList>
    </citation>
    <scope>NUCLEOTIDE SEQUENCE [LARGE SCALE GENOMIC DNA]</scope>
    <source>
        <strain evidence="7 8">NEAU-LD23</strain>
    </source>
</reference>
<name>A0A3M8WGF2_9ACTN</name>
<keyword evidence="2" id="KW-1003">Cell membrane</keyword>
<accession>A0A3M8WGF2</accession>
<evidence type="ECO:0000256" key="4">
    <source>
        <dbReference type="ARBA" id="ARBA00022989"/>
    </source>
</evidence>
<keyword evidence="4 6" id="KW-1133">Transmembrane helix</keyword>
<comment type="caution">
    <text evidence="7">The sequence shown here is derived from an EMBL/GenBank/DDBJ whole genome shotgun (WGS) entry which is preliminary data.</text>
</comment>
<dbReference type="PANTHER" id="PTHR43124">
    <property type="entry name" value="PURINE EFFLUX PUMP PBUE"/>
    <property type="match status" value="1"/>
</dbReference>
<feature type="transmembrane region" description="Helical" evidence="6">
    <location>
        <begin position="33"/>
        <end position="55"/>
    </location>
</feature>
<evidence type="ECO:0000313" key="8">
    <source>
        <dbReference type="Proteomes" id="UP000275401"/>
    </source>
</evidence>
<dbReference type="InterPro" id="IPR036259">
    <property type="entry name" value="MFS_trans_sf"/>
</dbReference>
<keyword evidence="8" id="KW-1185">Reference proteome</keyword>
<dbReference type="AlphaFoldDB" id="A0A3M8WGF2"/>
<evidence type="ECO:0000256" key="5">
    <source>
        <dbReference type="ARBA" id="ARBA00023136"/>
    </source>
</evidence>
<feature type="transmembrane region" description="Helical" evidence="6">
    <location>
        <begin position="85"/>
        <end position="104"/>
    </location>
</feature>
<evidence type="ECO:0000256" key="3">
    <source>
        <dbReference type="ARBA" id="ARBA00022692"/>
    </source>
</evidence>
<evidence type="ECO:0000313" key="7">
    <source>
        <dbReference type="EMBL" id="RNG28854.1"/>
    </source>
</evidence>
<keyword evidence="5 6" id="KW-0472">Membrane</keyword>
<evidence type="ECO:0000256" key="6">
    <source>
        <dbReference type="SAM" id="Phobius"/>
    </source>
</evidence>
<organism evidence="7 8">
    <name type="scientific">Streptomyces botrytidirepellens</name>
    <dbReference type="NCBI Taxonomy" id="2486417"/>
    <lineage>
        <taxon>Bacteria</taxon>
        <taxon>Bacillati</taxon>
        <taxon>Actinomycetota</taxon>
        <taxon>Actinomycetes</taxon>
        <taxon>Kitasatosporales</taxon>
        <taxon>Streptomycetaceae</taxon>
        <taxon>Streptomyces</taxon>
    </lineage>
</organism>
<dbReference type="Pfam" id="PF07690">
    <property type="entry name" value="MFS_1"/>
    <property type="match status" value="1"/>
</dbReference>
<sequence>MGITFLVITGHFLAYTFVRPILQDDGVDDNMIGVLLLTFGVAGICGNFIAGALIAKRLRQTVVGISAVLPAAMVLLALVDNTAVTAGAILILWGLGYGAVPVTFQTWILDAAPDTSEAASSLYVSTFNLSRAVAGCRGRGGCHR</sequence>
<proteinExistence type="predicted"/>
<comment type="subcellular location">
    <subcellularLocation>
        <location evidence="1">Cell membrane</location>
        <topology evidence="1">Multi-pass membrane protein</topology>
    </subcellularLocation>
</comment>
<dbReference type="InterPro" id="IPR050189">
    <property type="entry name" value="MFS_Efflux_Transporters"/>
</dbReference>